<evidence type="ECO:0000313" key="1">
    <source>
        <dbReference type="EMBL" id="EGT42346.1"/>
    </source>
</evidence>
<dbReference type="HOGENOM" id="CLU_1120958_0_0_1"/>
<reference evidence="2" key="1">
    <citation type="submission" date="2011-07" db="EMBL/GenBank/DDBJ databases">
        <authorList>
            <consortium name="Caenorhabditis brenneri Sequencing and Analysis Consortium"/>
            <person name="Wilson R.K."/>
        </authorList>
    </citation>
    <scope>NUCLEOTIDE SEQUENCE [LARGE SCALE GENOMIC DNA]</scope>
    <source>
        <strain evidence="2">PB2801</strain>
    </source>
</reference>
<dbReference type="Proteomes" id="UP000008068">
    <property type="component" value="Unassembled WGS sequence"/>
</dbReference>
<name>G0P1I1_CAEBE</name>
<dbReference type="EMBL" id="GL380013">
    <property type="protein sequence ID" value="EGT42346.1"/>
    <property type="molecule type" value="Genomic_DNA"/>
</dbReference>
<evidence type="ECO:0008006" key="3">
    <source>
        <dbReference type="Google" id="ProtNLM"/>
    </source>
</evidence>
<gene>
    <name evidence="1" type="ORF">CAEBREN_10443</name>
</gene>
<dbReference type="InParanoid" id="G0P1I1"/>
<sequence length="248" mass="28725">MPKELETFEYWVELPPEMKDEVIKSLEMKERSNLRCTAKTEMLLVDKAKFSLKSLSVIVNEHTTDVRVAEMSGSEQNLVFRGTDFKKKVRHILSYLFQHCSRFGEIKICRSDDILTEDCFLFPIKTRKLSLTDCSNSQVLLFAKKCDADCVDVAEITHRHERFSVNVLSSILVCLAARKGKLSLDLQKLNPTKLINIHYQHSDMLAFGAAVLWMDEDVADYARIIFSSQIRNELENFRFTFEDETVRL</sequence>
<dbReference type="AlphaFoldDB" id="G0P1I1"/>
<organism evidence="2">
    <name type="scientific">Caenorhabditis brenneri</name>
    <name type="common">Nematode worm</name>
    <dbReference type="NCBI Taxonomy" id="135651"/>
    <lineage>
        <taxon>Eukaryota</taxon>
        <taxon>Metazoa</taxon>
        <taxon>Ecdysozoa</taxon>
        <taxon>Nematoda</taxon>
        <taxon>Chromadorea</taxon>
        <taxon>Rhabditida</taxon>
        <taxon>Rhabditina</taxon>
        <taxon>Rhabditomorpha</taxon>
        <taxon>Rhabditoidea</taxon>
        <taxon>Rhabditidae</taxon>
        <taxon>Peloderinae</taxon>
        <taxon>Caenorhabditis</taxon>
    </lineage>
</organism>
<accession>G0P1I1</accession>
<evidence type="ECO:0000313" key="2">
    <source>
        <dbReference type="Proteomes" id="UP000008068"/>
    </source>
</evidence>
<proteinExistence type="predicted"/>
<protein>
    <recommendedName>
        <fullName evidence="3">F-box domain-containing protein</fullName>
    </recommendedName>
</protein>
<keyword evidence="2" id="KW-1185">Reference proteome</keyword>